<keyword evidence="3" id="KW-1185">Reference proteome</keyword>
<organism evidence="2 3">
    <name type="scientific">Alkaliphilus flagellatus</name>
    <dbReference type="NCBI Taxonomy" id="2841507"/>
    <lineage>
        <taxon>Bacteria</taxon>
        <taxon>Bacillati</taxon>
        <taxon>Bacillota</taxon>
        <taxon>Clostridia</taxon>
        <taxon>Peptostreptococcales</taxon>
        <taxon>Natronincolaceae</taxon>
        <taxon>Alkaliphilus</taxon>
    </lineage>
</organism>
<protein>
    <submittedName>
        <fullName evidence="2">N-acetylmuramoyl-L-alanine amidase</fullName>
        <ecNumber evidence="2">3.5.1.28</ecNumber>
    </submittedName>
</protein>
<dbReference type="GO" id="GO:0008745">
    <property type="term" value="F:N-acetylmuramoyl-L-alanine amidase activity"/>
    <property type="evidence" value="ECO:0007669"/>
    <property type="project" value="UniProtKB-EC"/>
</dbReference>
<reference evidence="2 3" key="1">
    <citation type="submission" date="2021-06" db="EMBL/GenBank/DDBJ databases">
        <authorList>
            <person name="Sun Q."/>
            <person name="Li D."/>
        </authorList>
    </citation>
    <scope>NUCLEOTIDE SEQUENCE [LARGE SCALE GENOMIC DNA]</scope>
    <source>
        <strain evidence="2 3">MSJ-5</strain>
    </source>
</reference>
<feature type="domain" description="MurNAc-LAA" evidence="1">
    <location>
        <begin position="2"/>
        <end position="36"/>
    </location>
</feature>
<dbReference type="Pfam" id="PF01520">
    <property type="entry name" value="Amidase_3"/>
    <property type="match status" value="1"/>
</dbReference>
<dbReference type="InterPro" id="IPR002508">
    <property type="entry name" value="MurNAc-LAA_cat"/>
</dbReference>
<dbReference type="Proteomes" id="UP000779508">
    <property type="component" value="Unassembled WGS sequence"/>
</dbReference>
<proteinExistence type="predicted"/>
<evidence type="ECO:0000313" key="3">
    <source>
        <dbReference type="Proteomes" id="UP000779508"/>
    </source>
</evidence>
<evidence type="ECO:0000313" key="2">
    <source>
        <dbReference type="EMBL" id="MBU5674924.1"/>
    </source>
</evidence>
<dbReference type="EC" id="3.5.1.28" evidence="2"/>
<keyword evidence="2" id="KW-0378">Hydrolase</keyword>
<gene>
    <name evidence="2" type="ORF">KQI88_00655</name>
</gene>
<dbReference type="EMBL" id="JAHLQK010000001">
    <property type="protein sequence ID" value="MBU5674924.1"/>
    <property type="molecule type" value="Genomic_DNA"/>
</dbReference>
<comment type="caution">
    <text evidence="2">The sequence shown here is derived from an EMBL/GenBank/DDBJ whole genome shotgun (WGS) entry which is preliminary data.</text>
</comment>
<accession>A0ABS6FXX4</accession>
<evidence type="ECO:0000259" key="1">
    <source>
        <dbReference type="Pfam" id="PF01520"/>
    </source>
</evidence>
<name>A0ABS6FXX4_9FIRM</name>
<sequence>MVIDLGHGGSDLGAVSSELKENHVVWRIACMVTDILICQLY</sequence>